<keyword evidence="1" id="KW-0472">Membrane</keyword>
<dbReference type="Proteomes" id="UP001209540">
    <property type="component" value="Unassembled WGS sequence"/>
</dbReference>
<proteinExistence type="predicted"/>
<keyword evidence="3" id="KW-1185">Reference proteome</keyword>
<accession>A0AAD5JZ45</accession>
<dbReference type="EMBL" id="JAIXMP010000046">
    <property type="protein sequence ID" value="KAI9246444.1"/>
    <property type="molecule type" value="Genomic_DNA"/>
</dbReference>
<keyword evidence="1" id="KW-0812">Transmembrane</keyword>
<sequence>MSFNMALVLGGTTCLNYDLLPNESASVAASINIVGSTLGVAGTGLMGPVLNALCPGWTYILLGGILSITNVMLIVLLKYSIKWRTQRVQKNNQANTGQ</sequence>
<comment type="caution">
    <text evidence="2">The sequence shown here is derived from an EMBL/GenBank/DDBJ whole genome shotgun (WGS) entry which is preliminary data.</text>
</comment>
<evidence type="ECO:0008006" key="4">
    <source>
        <dbReference type="Google" id="ProtNLM"/>
    </source>
</evidence>
<name>A0AAD5JZ45_9FUNG</name>
<protein>
    <recommendedName>
        <fullName evidence="4">Major facilitator superfamily (MFS) profile domain-containing protein</fullName>
    </recommendedName>
</protein>
<gene>
    <name evidence="2" type="ORF">BDA99DRAFT_565476</name>
</gene>
<evidence type="ECO:0000256" key="1">
    <source>
        <dbReference type="SAM" id="Phobius"/>
    </source>
</evidence>
<evidence type="ECO:0000313" key="2">
    <source>
        <dbReference type="EMBL" id="KAI9246444.1"/>
    </source>
</evidence>
<dbReference type="SUPFAM" id="SSF103473">
    <property type="entry name" value="MFS general substrate transporter"/>
    <property type="match status" value="1"/>
</dbReference>
<organism evidence="2 3">
    <name type="scientific">Phascolomyces articulosus</name>
    <dbReference type="NCBI Taxonomy" id="60185"/>
    <lineage>
        <taxon>Eukaryota</taxon>
        <taxon>Fungi</taxon>
        <taxon>Fungi incertae sedis</taxon>
        <taxon>Mucoromycota</taxon>
        <taxon>Mucoromycotina</taxon>
        <taxon>Mucoromycetes</taxon>
        <taxon>Mucorales</taxon>
        <taxon>Lichtheimiaceae</taxon>
        <taxon>Phascolomyces</taxon>
    </lineage>
</organism>
<reference evidence="2" key="2">
    <citation type="submission" date="2023-02" db="EMBL/GenBank/DDBJ databases">
        <authorList>
            <consortium name="DOE Joint Genome Institute"/>
            <person name="Mondo S.J."/>
            <person name="Chang Y."/>
            <person name="Wang Y."/>
            <person name="Ahrendt S."/>
            <person name="Andreopoulos W."/>
            <person name="Barry K."/>
            <person name="Beard J."/>
            <person name="Benny G.L."/>
            <person name="Blankenship S."/>
            <person name="Bonito G."/>
            <person name="Cuomo C."/>
            <person name="Desiro A."/>
            <person name="Gervers K.A."/>
            <person name="Hundley H."/>
            <person name="Kuo A."/>
            <person name="LaButti K."/>
            <person name="Lang B.F."/>
            <person name="Lipzen A."/>
            <person name="O'Donnell K."/>
            <person name="Pangilinan J."/>
            <person name="Reynolds N."/>
            <person name="Sandor L."/>
            <person name="Smith M.W."/>
            <person name="Tsang A."/>
            <person name="Grigoriev I.V."/>
            <person name="Stajich J.E."/>
            <person name="Spatafora J.W."/>
        </authorList>
    </citation>
    <scope>NUCLEOTIDE SEQUENCE</scope>
    <source>
        <strain evidence="2">RSA 2281</strain>
    </source>
</reference>
<feature type="transmembrane region" description="Helical" evidence="1">
    <location>
        <begin position="56"/>
        <end position="77"/>
    </location>
</feature>
<reference evidence="2" key="1">
    <citation type="journal article" date="2022" name="IScience">
        <title>Evolution of zygomycete secretomes and the origins of terrestrial fungal ecologies.</title>
        <authorList>
            <person name="Chang Y."/>
            <person name="Wang Y."/>
            <person name="Mondo S."/>
            <person name="Ahrendt S."/>
            <person name="Andreopoulos W."/>
            <person name="Barry K."/>
            <person name="Beard J."/>
            <person name="Benny G.L."/>
            <person name="Blankenship S."/>
            <person name="Bonito G."/>
            <person name="Cuomo C."/>
            <person name="Desiro A."/>
            <person name="Gervers K.A."/>
            <person name="Hundley H."/>
            <person name="Kuo A."/>
            <person name="LaButti K."/>
            <person name="Lang B.F."/>
            <person name="Lipzen A."/>
            <person name="O'Donnell K."/>
            <person name="Pangilinan J."/>
            <person name="Reynolds N."/>
            <person name="Sandor L."/>
            <person name="Smith M.E."/>
            <person name="Tsang A."/>
            <person name="Grigoriev I.V."/>
            <person name="Stajich J.E."/>
            <person name="Spatafora J.W."/>
        </authorList>
    </citation>
    <scope>NUCLEOTIDE SEQUENCE</scope>
    <source>
        <strain evidence="2">RSA 2281</strain>
    </source>
</reference>
<keyword evidence="1" id="KW-1133">Transmembrane helix</keyword>
<dbReference type="InterPro" id="IPR036259">
    <property type="entry name" value="MFS_trans_sf"/>
</dbReference>
<evidence type="ECO:0000313" key="3">
    <source>
        <dbReference type="Proteomes" id="UP001209540"/>
    </source>
</evidence>
<dbReference type="AlphaFoldDB" id="A0AAD5JZ45"/>